<evidence type="ECO:0000256" key="4">
    <source>
        <dbReference type="ARBA" id="ARBA00023163"/>
    </source>
</evidence>
<dbReference type="Gene3D" id="3.40.190.290">
    <property type="match status" value="1"/>
</dbReference>
<gene>
    <name evidence="6" type="ORF">E1293_07740</name>
</gene>
<dbReference type="AlphaFoldDB" id="A0A4R5BNM0"/>
<keyword evidence="7" id="KW-1185">Reference proteome</keyword>
<name>A0A4R5BNM0_9ACTN</name>
<comment type="caution">
    <text evidence="6">The sequence shown here is derived from an EMBL/GenBank/DDBJ whole genome shotgun (WGS) entry which is preliminary data.</text>
</comment>
<dbReference type="Gene3D" id="1.10.10.10">
    <property type="entry name" value="Winged helix-like DNA-binding domain superfamily/Winged helix DNA-binding domain"/>
    <property type="match status" value="1"/>
</dbReference>
<dbReference type="InterPro" id="IPR036388">
    <property type="entry name" value="WH-like_DNA-bd_sf"/>
</dbReference>
<evidence type="ECO:0000256" key="2">
    <source>
        <dbReference type="ARBA" id="ARBA00023015"/>
    </source>
</evidence>
<dbReference type="EMBL" id="SMKY01000023">
    <property type="protein sequence ID" value="TDD87485.1"/>
    <property type="molecule type" value="Genomic_DNA"/>
</dbReference>
<dbReference type="Pfam" id="PF00126">
    <property type="entry name" value="HTH_1"/>
    <property type="match status" value="1"/>
</dbReference>
<evidence type="ECO:0000256" key="1">
    <source>
        <dbReference type="ARBA" id="ARBA00009437"/>
    </source>
</evidence>
<evidence type="ECO:0000259" key="5">
    <source>
        <dbReference type="PROSITE" id="PS50931"/>
    </source>
</evidence>
<dbReference type="SUPFAM" id="SSF46785">
    <property type="entry name" value="Winged helix' DNA-binding domain"/>
    <property type="match status" value="1"/>
</dbReference>
<dbReference type="Pfam" id="PF03466">
    <property type="entry name" value="LysR_substrate"/>
    <property type="match status" value="1"/>
</dbReference>
<dbReference type="InterPro" id="IPR005119">
    <property type="entry name" value="LysR_subst-bd"/>
</dbReference>
<dbReference type="GO" id="GO:0003700">
    <property type="term" value="F:DNA-binding transcription factor activity"/>
    <property type="evidence" value="ECO:0007669"/>
    <property type="project" value="InterPro"/>
</dbReference>
<dbReference type="PANTHER" id="PTHR30346">
    <property type="entry name" value="TRANSCRIPTIONAL DUAL REGULATOR HCAR-RELATED"/>
    <property type="match status" value="1"/>
</dbReference>
<sequence>MGIPSTYGSSVRAGNRPPPTCPVVGTLGKMYSQLTGERFSIYSGPVRVERARYFLAAVETGSLRAAAAKCGVSQPTIGQQIALLEEDLDVVLLTRGRHGVRPTPAGRALVEPLGRLVAAEDAVRASAMESSGAYRGRVGIGGVSVTAETIIAPVVGRLRERHPGLRFTVREGASAAIEAAVLDGELDFGVVTMPVGPAAPGLHRIPLVSAPVGVCMRTGHPLAGRGHVHWRDLETWPIVTMRAGTVLWEMLHRHMAAPDVVIQAMSARTVKVMVARGAGLGILAGFETSADIADLVWLPLRDAPPVQLCLTQRRDGRPSPSALIVRRLIRAEADELAEREERRP</sequence>
<dbReference type="OrthoDB" id="8417889at2"/>
<dbReference type="Proteomes" id="UP000295578">
    <property type="component" value="Unassembled WGS sequence"/>
</dbReference>
<evidence type="ECO:0000256" key="3">
    <source>
        <dbReference type="ARBA" id="ARBA00023125"/>
    </source>
</evidence>
<keyword evidence="2" id="KW-0805">Transcription regulation</keyword>
<dbReference type="PROSITE" id="PS50931">
    <property type="entry name" value="HTH_LYSR"/>
    <property type="match status" value="1"/>
</dbReference>
<feature type="domain" description="HTH lysR-type" evidence="5">
    <location>
        <begin position="52"/>
        <end position="103"/>
    </location>
</feature>
<proteinExistence type="inferred from homology"/>
<comment type="similarity">
    <text evidence="1">Belongs to the LysR transcriptional regulatory family.</text>
</comment>
<keyword evidence="3" id="KW-0238">DNA-binding</keyword>
<keyword evidence="4" id="KW-0804">Transcription</keyword>
<protein>
    <submittedName>
        <fullName evidence="6">LysR family transcriptional regulator</fullName>
    </submittedName>
</protein>
<dbReference type="InterPro" id="IPR036390">
    <property type="entry name" value="WH_DNA-bd_sf"/>
</dbReference>
<accession>A0A4R5BNM0</accession>
<dbReference type="GO" id="GO:0032993">
    <property type="term" value="C:protein-DNA complex"/>
    <property type="evidence" value="ECO:0007669"/>
    <property type="project" value="TreeGrafter"/>
</dbReference>
<dbReference type="SUPFAM" id="SSF53850">
    <property type="entry name" value="Periplasmic binding protein-like II"/>
    <property type="match status" value="1"/>
</dbReference>
<dbReference type="InterPro" id="IPR000847">
    <property type="entry name" value="LysR_HTH_N"/>
</dbReference>
<reference evidence="6 7" key="1">
    <citation type="submission" date="2019-03" db="EMBL/GenBank/DDBJ databases">
        <title>Draft genome sequences of novel Actinobacteria.</title>
        <authorList>
            <person name="Sahin N."/>
            <person name="Ay H."/>
            <person name="Saygin H."/>
        </authorList>
    </citation>
    <scope>NUCLEOTIDE SEQUENCE [LARGE SCALE GENOMIC DNA]</scope>
    <source>
        <strain evidence="6 7">DSM 45941</strain>
    </source>
</reference>
<evidence type="ECO:0000313" key="7">
    <source>
        <dbReference type="Proteomes" id="UP000295578"/>
    </source>
</evidence>
<dbReference type="CDD" id="cd05466">
    <property type="entry name" value="PBP2_LTTR_substrate"/>
    <property type="match status" value="1"/>
</dbReference>
<dbReference type="PANTHER" id="PTHR30346:SF28">
    <property type="entry name" value="HTH-TYPE TRANSCRIPTIONAL REGULATOR CYNR"/>
    <property type="match status" value="1"/>
</dbReference>
<dbReference type="GO" id="GO:0003677">
    <property type="term" value="F:DNA binding"/>
    <property type="evidence" value="ECO:0007669"/>
    <property type="project" value="UniProtKB-KW"/>
</dbReference>
<organism evidence="6 7">
    <name type="scientific">Actinomadura darangshiensis</name>
    <dbReference type="NCBI Taxonomy" id="705336"/>
    <lineage>
        <taxon>Bacteria</taxon>
        <taxon>Bacillati</taxon>
        <taxon>Actinomycetota</taxon>
        <taxon>Actinomycetes</taxon>
        <taxon>Streptosporangiales</taxon>
        <taxon>Thermomonosporaceae</taxon>
        <taxon>Actinomadura</taxon>
    </lineage>
</organism>
<evidence type="ECO:0000313" key="6">
    <source>
        <dbReference type="EMBL" id="TDD87485.1"/>
    </source>
</evidence>